<protein>
    <submittedName>
        <fullName evidence="1">Uncharacterized protein</fullName>
    </submittedName>
</protein>
<comment type="caution">
    <text evidence="1">The sequence shown here is derived from an EMBL/GenBank/DDBJ whole genome shotgun (WGS) entry which is preliminary data.</text>
</comment>
<keyword evidence="2" id="KW-1185">Reference proteome</keyword>
<dbReference type="Proteomes" id="UP001224775">
    <property type="component" value="Unassembled WGS sequence"/>
</dbReference>
<accession>A0AAD8Y589</accession>
<dbReference type="EMBL" id="JATAAI010000018">
    <property type="protein sequence ID" value="KAK1739282.1"/>
    <property type="molecule type" value="Genomic_DNA"/>
</dbReference>
<proteinExistence type="predicted"/>
<dbReference type="AlphaFoldDB" id="A0AAD8Y589"/>
<organism evidence="1 2">
    <name type="scientific">Skeletonema marinoi</name>
    <dbReference type="NCBI Taxonomy" id="267567"/>
    <lineage>
        <taxon>Eukaryota</taxon>
        <taxon>Sar</taxon>
        <taxon>Stramenopiles</taxon>
        <taxon>Ochrophyta</taxon>
        <taxon>Bacillariophyta</taxon>
        <taxon>Coscinodiscophyceae</taxon>
        <taxon>Thalassiosirophycidae</taxon>
        <taxon>Thalassiosirales</taxon>
        <taxon>Skeletonemataceae</taxon>
        <taxon>Skeletonema</taxon>
        <taxon>Skeletonema marinoi-dohrnii complex</taxon>
    </lineage>
</organism>
<name>A0AAD8Y589_9STRA</name>
<sequence>MFVNGLPFFVTLSRNIRFATVQFVPRRTANDLSNVLNEVLMLYKRAGFICQTALMDGEFEKLKAKLSDKIVINISSKNEHVAEIGTQQLKLRDCDSIHAFYCNWYELYYESSTLNNLL</sequence>
<gene>
    <name evidence="1" type="ORF">QTG54_009825</name>
</gene>
<evidence type="ECO:0000313" key="2">
    <source>
        <dbReference type="Proteomes" id="UP001224775"/>
    </source>
</evidence>
<reference evidence="1" key="1">
    <citation type="submission" date="2023-06" db="EMBL/GenBank/DDBJ databases">
        <title>Survivors Of The Sea: Transcriptome response of Skeletonema marinoi to long-term dormancy.</title>
        <authorList>
            <person name="Pinder M.I.M."/>
            <person name="Kourtchenko O."/>
            <person name="Robertson E.K."/>
            <person name="Larsson T."/>
            <person name="Maumus F."/>
            <person name="Osuna-Cruz C.M."/>
            <person name="Vancaester E."/>
            <person name="Stenow R."/>
            <person name="Vandepoele K."/>
            <person name="Ploug H."/>
            <person name="Bruchert V."/>
            <person name="Godhe A."/>
            <person name="Topel M."/>
        </authorList>
    </citation>
    <scope>NUCLEOTIDE SEQUENCE</scope>
    <source>
        <strain evidence="1">R05AC</strain>
    </source>
</reference>
<evidence type="ECO:0000313" key="1">
    <source>
        <dbReference type="EMBL" id="KAK1739282.1"/>
    </source>
</evidence>